<organism evidence="2 3">
    <name type="scientific">Aerococcus urinae</name>
    <dbReference type="NCBI Taxonomy" id="1376"/>
    <lineage>
        <taxon>Bacteria</taxon>
        <taxon>Bacillati</taxon>
        <taxon>Bacillota</taxon>
        <taxon>Bacilli</taxon>
        <taxon>Lactobacillales</taxon>
        <taxon>Aerococcaceae</taxon>
        <taxon>Aerococcus</taxon>
    </lineage>
</organism>
<evidence type="ECO:0000313" key="3">
    <source>
        <dbReference type="Proteomes" id="UP000251923"/>
    </source>
</evidence>
<evidence type="ECO:0000313" key="2">
    <source>
        <dbReference type="EMBL" id="RAV77636.1"/>
    </source>
</evidence>
<dbReference type="AlphaFoldDB" id="A0A178HD01"/>
<sequence length="160" mass="18128">MTKFKSRTDAYKHYLLKKVVNPFVYLIKNDVMKRGDNMTTPTANDVLSHEVDAKGSINIAPEVIETIARIACEHIEGALPINEYQGSFQAFFSKANSVRLYNDESGQVVVEMAVVSEYGRDIPKTMLALQKHVKETIYEMTDILVDRVNVVVCDLAIWEQ</sequence>
<gene>
    <name evidence="2" type="ORF">DBT54_08385</name>
</gene>
<dbReference type="PANTHER" id="PTHR34297:SF1">
    <property type="entry name" value="ASP23_GLS24 FAMILY ENVELOPE STRESS RESPONSE PROTEIN"/>
    <property type="match status" value="1"/>
</dbReference>
<comment type="caution">
    <text evidence="2">The sequence shown here is derived from an EMBL/GenBank/DDBJ whole genome shotgun (WGS) entry which is preliminary data.</text>
</comment>
<dbReference type="Pfam" id="PF03780">
    <property type="entry name" value="Asp23"/>
    <property type="match status" value="1"/>
</dbReference>
<proteinExistence type="inferred from homology"/>
<dbReference type="PANTHER" id="PTHR34297">
    <property type="entry name" value="HYPOTHETICAL CYTOSOLIC PROTEIN-RELATED"/>
    <property type="match status" value="1"/>
</dbReference>
<evidence type="ECO:0000256" key="1">
    <source>
        <dbReference type="ARBA" id="ARBA00005721"/>
    </source>
</evidence>
<dbReference type="EMBL" id="QMHM01000021">
    <property type="protein sequence ID" value="RAV77636.1"/>
    <property type="molecule type" value="Genomic_DNA"/>
</dbReference>
<dbReference type="InterPro" id="IPR005531">
    <property type="entry name" value="Asp23"/>
</dbReference>
<accession>A0A178HD01</accession>
<name>A0A178HD01_9LACT</name>
<protein>
    <submittedName>
        <fullName evidence="2">Asp23/Gls24 family envelope stress response protein</fullName>
    </submittedName>
</protein>
<comment type="similarity">
    <text evidence="1">Belongs to the asp23 family.</text>
</comment>
<dbReference type="Proteomes" id="UP000251923">
    <property type="component" value="Unassembled WGS sequence"/>
</dbReference>
<reference evidence="2 3" key="1">
    <citation type="submission" date="2018-04" db="EMBL/GenBank/DDBJ databases">
        <title>Aerococcus urinae genomes.</title>
        <authorList>
            <person name="Hilt E."/>
            <person name="Gilbert N.M."/>
            <person name="Thomas-White K."/>
            <person name="Putonti C."/>
            <person name="Lewis A.L."/>
            <person name="Visck K.L."/>
            <person name="Wolfe A.J."/>
        </authorList>
    </citation>
    <scope>NUCLEOTIDE SEQUENCE [LARGE SCALE GENOMIC DNA]</scope>
    <source>
        <strain evidence="2 3">UMB7480</strain>
    </source>
</reference>